<dbReference type="Pfam" id="PF00106">
    <property type="entry name" value="adh_short"/>
    <property type="match status" value="1"/>
</dbReference>
<gene>
    <name evidence="4" type="ORF">SEMRO_609_G175050.1</name>
</gene>
<protein>
    <submittedName>
        <fullName evidence="4">Dehydrogenase/reductase SDR family member on chromosome X</fullName>
    </submittedName>
</protein>
<dbReference type="PANTHER" id="PTHR24320">
    <property type="entry name" value="RETINOL DEHYDROGENASE"/>
    <property type="match status" value="1"/>
</dbReference>
<evidence type="ECO:0000256" key="1">
    <source>
        <dbReference type="ARBA" id="ARBA00006484"/>
    </source>
</evidence>
<name>A0A9N8E363_9STRA</name>
<dbReference type="InterPro" id="IPR036291">
    <property type="entry name" value="NAD(P)-bd_dom_sf"/>
</dbReference>
<evidence type="ECO:0000313" key="4">
    <source>
        <dbReference type="EMBL" id="CAB9513741.1"/>
    </source>
</evidence>
<keyword evidence="2" id="KW-0560">Oxidoreductase</keyword>
<dbReference type="GO" id="GO:0016491">
    <property type="term" value="F:oxidoreductase activity"/>
    <property type="evidence" value="ECO:0007669"/>
    <property type="project" value="UniProtKB-KW"/>
</dbReference>
<comment type="similarity">
    <text evidence="1">Belongs to the short-chain dehydrogenases/reductases (SDR) family.</text>
</comment>
<dbReference type="PRINTS" id="PR00081">
    <property type="entry name" value="GDHRDH"/>
</dbReference>
<feature type="chain" id="PRO_5040447929" evidence="3">
    <location>
        <begin position="23"/>
        <end position="461"/>
    </location>
</feature>
<keyword evidence="5" id="KW-1185">Reference proteome</keyword>
<feature type="signal peptide" evidence="3">
    <location>
        <begin position="1"/>
        <end position="22"/>
    </location>
</feature>
<dbReference type="Proteomes" id="UP001153069">
    <property type="component" value="Unassembled WGS sequence"/>
</dbReference>
<proteinExistence type="inferred from homology"/>
<dbReference type="PANTHER" id="PTHR24320:SF152">
    <property type="entry name" value="SHORT-CHAIN DEHYDROGENASE_REDUCTASE FAMILY PROTEIN"/>
    <property type="match status" value="1"/>
</dbReference>
<dbReference type="AlphaFoldDB" id="A0A9N8E363"/>
<reference evidence="4" key="1">
    <citation type="submission" date="2020-06" db="EMBL/GenBank/DDBJ databases">
        <authorList>
            <consortium name="Plant Systems Biology data submission"/>
        </authorList>
    </citation>
    <scope>NUCLEOTIDE SEQUENCE</scope>
    <source>
        <strain evidence="4">D6</strain>
    </source>
</reference>
<dbReference type="InterPro" id="IPR002347">
    <property type="entry name" value="SDR_fam"/>
</dbReference>
<dbReference type="EMBL" id="CAICTM010000608">
    <property type="protein sequence ID" value="CAB9513741.1"/>
    <property type="molecule type" value="Genomic_DNA"/>
</dbReference>
<keyword evidence="3" id="KW-0732">Signal</keyword>
<organism evidence="4 5">
    <name type="scientific">Seminavis robusta</name>
    <dbReference type="NCBI Taxonomy" id="568900"/>
    <lineage>
        <taxon>Eukaryota</taxon>
        <taxon>Sar</taxon>
        <taxon>Stramenopiles</taxon>
        <taxon>Ochrophyta</taxon>
        <taxon>Bacillariophyta</taxon>
        <taxon>Bacillariophyceae</taxon>
        <taxon>Bacillariophycidae</taxon>
        <taxon>Naviculales</taxon>
        <taxon>Naviculaceae</taxon>
        <taxon>Seminavis</taxon>
    </lineage>
</organism>
<dbReference type="Gene3D" id="3.40.50.720">
    <property type="entry name" value="NAD(P)-binding Rossmann-like Domain"/>
    <property type="match status" value="1"/>
</dbReference>
<evidence type="ECO:0000256" key="3">
    <source>
        <dbReference type="SAM" id="SignalP"/>
    </source>
</evidence>
<evidence type="ECO:0000313" key="5">
    <source>
        <dbReference type="Proteomes" id="UP001153069"/>
    </source>
</evidence>
<dbReference type="OrthoDB" id="1274115at2759"/>
<sequence length="461" mass="49421">MIHRFRVDTWIWAFFFVAFATAQEPSCPHGLSANDIAARSELDLTGNTALITGGRSGLGYAIAEALVQQNCTVVIASRSVPENQQAVAKLQALGGDVSYAIFDLEDFSSVEAFAAELTANHSRLDYYFGNAGQGGSGAQPLTVDGYERIFQVNYAAQFLLIERLLPLLRASGEPARILLTGSSSNSLACGSLGMAAGNFQPDVCFDSNSTSGNAMSVLPFDQTGLDAVNSTFDCPPLAGTYPLTKFLMIQLAKEVSRREAEAGNPVYAFSWAPGNIQTDLNPWAACCVGPVEWFGPTCRYQLPYVGPTDDLGNPNPPDPPVPNHWSSPAHGTMSALHAALHAPVTEAGNFYAAYWECEANKGFFPQGMTEQGRMELYEKSLEWVGITQAEEQQLAAPDMMDIEDGAEEVEVGGGEATVAKQEENEDVDNKALESSSDGATGVPIGVSHYSLVLLLAVKLFY</sequence>
<comment type="caution">
    <text evidence="4">The sequence shown here is derived from an EMBL/GenBank/DDBJ whole genome shotgun (WGS) entry which is preliminary data.</text>
</comment>
<dbReference type="SUPFAM" id="SSF51735">
    <property type="entry name" value="NAD(P)-binding Rossmann-fold domains"/>
    <property type="match status" value="1"/>
</dbReference>
<accession>A0A9N8E363</accession>
<evidence type="ECO:0000256" key="2">
    <source>
        <dbReference type="ARBA" id="ARBA00023002"/>
    </source>
</evidence>